<dbReference type="Gramene" id="AUR62030814-RA">
    <property type="protein sequence ID" value="AUR62030814-RA:cds"/>
    <property type="gene ID" value="AUR62030814"/>
</dbReference>
<dbReference type="GO" id="GO:0003677">
    <property type="term" value="F:DNA binding"/>
    <property type="evidence" value="ECO:0007669"/>
    <property type="project" value="UniProtKB-KW"/>
</dbReference>
<organism evidence="5 6">
    <name type="scientific">Chenopodium quinoa</name>
    <name type="common">Quinoa</name>
    <dbReference type="NCBI Taxonomy" id="63459"/>
    <lineage>
        <taxon>Eukaryota</taxon>
        <taxon>Viridiplantae</taxon>
        <taxon>Streptophyta</taxon>
        <taxon>Embryophyta</taxon>
        <taxon>Tracheophyta</taxon>
        <taxon>Spermatophyta</taxon>
        <taxon>Magnoliopsida</taxon>
        <taxon>eudicotyledons</taxon>
        <taxon>Gunneridae</taxon>
        <taxon>Pentapetalae</taxon>
        <taxon>Caryophyllales</taxon>
        <taxon>Chenopodiaceae</taxon>
        <taxon>Chenopodioideae</taxon>
        <taxon>Atripliceae</taxon>
        <taxon>Chenopodium</taxon>
    </lineage>
</organism>
<dbReference type="InterPro" id="IPR036910">
    <property type="entry name" value="HMG_box_dom_sf"/>
</dbReference>
<keyword evidence="6" id="KW-1185">Reference proteome</keyword>
<evidence type="ECO:0000256" key="1">
    <source>
        <dbReference type="ARBA" id="ARBA00004123"/>
    </source>
</evidence>
<evidence type="ECO:0000313" key="6">
    <source>
        <dbReference type="Proteomes" id="UP000596660"/>
    </source>
</evidence>
<keyword evidence="3" id="KW-0238">DNA-binding</keyword>
<reference evidence="5" key="2">
    <citation type="submission" date="2021-03" db="UniProtKB">
        <authorList>
            <consortium name="EnsemblPlants"/>
        </authorList>
    </citation>
    <scope>IDENTIFICATION</scope>
</reference>
<dbReference type="InterPro" id="IPR031061">
    <property type="entry name" value="HMGB_plant"/>
</dbReference>
<evidence type="ECO:0000256" key="2">
    <source>
        <dbReference type="ARBA" id="ARBA00008774"/>
    </source>
</evidence>
<name>A0A803MK81_CHEQI</name>
<proteinExistence type="inferred from homology"/>
<accession>A0A803MK81</accession>
<protein>
    <submittedName>
        <fullName evidence="5">Uncharacterized protein</fullName>
    </submittedName>
</protein>
<dbReference type="GO" id="GO:0005634">
    <property type="term" value="C:nucleus"/>
    <property type="evidence" value="ECO:0007669"/>
    <property type="project" value="UniProtKB-SubCell"/>
</dbReference>
<dbReference type="EnsemblPlants" id="AUR62030814-RA">
    <property type="protein sequence ID" value="AUR62030814-RA:cds"/>
    <property type="gene ID" value="AUR62030814"/>
</dbReference>
<dbReference type="AlphaFoldDB" id="A0A803MK81"/>
<comment type="subcellular location">
    <subcellularLocation>
        <location evidence="1">Nucleus</location>
    </subcellularLocation>
</comment>
<comment type="similarity">
    <text evidence="2">Belongs to the HMGB family.</text>
</comment>
<evidence type="ECO:0000256" key="4">
    <source>
        <dbReference type="ARBA" id="ARBA00023242"/>
    </source>
</evidence>
<keyword evidence="4" id="KW-0539">Nucleus</keyword>
<dbReference type="Proteomes" id="UP000596660">
    <property type="component" value="Unplaced"/>
</dbReference>
<reference evidence="5" key="1">
    <citation type="journal article" date="2017" name="Nature">
        <title>The genome of Chenopodium quinoa.</title>
        <authorList>
            <person name="Jarvis D.E."/>
            <person name="Ho Y.S."/>
            <person name="Lightfoot D.J."/>
            <person name="Schmoeckel S.M."/>
            <person name="Li B."/>
            <person name="Borm T.J.A."/>
            <person name="Ohyanagi H."/>
            <person name="Mineta K."/>
            <person name="Michell C.T."/>
            <person name="Saber N."/>
            <person name="Kharbatia N.M."/>
            <person name="Rupper R.R."/>
            <person name="Sharp A.R."/>
            <person name="Dally N."/>
            <person name="Boughton B.A."/>
            <person name="Woo Y.H."/>
            <person name="Gao G."/>
            <person name="Schijlen E.G.W.M."/>
            <person name="Guo X."/>
            <person name="Momin A.A."/>
            <person name="Negrao S."/>
            <person name="Al-Babili S."/>
            <person name="Gehring C."/>
            <person name="Roessner U."/>
            <person name="Jung C."/>
            <person name="Murphy K."/>
            <person name="Arold S.T."/>
            <person name="Gojobori T."/>
            <person name="van der Linden C.G."/>
            <person name="van Loo E.N."/>
            <person name="Jellen E.N."/>
            <person name="Maughan P.J."/>
            <person name="Tester M."/>
        </authorList>
    </citation>
    <scope>NUCLEOTIDE SEQUENCE [LARGE SCALE GENOMIC DNA]</scope>
    <source>
        <strain evidence="5">cv. PI 614886</strain>
    </source>
</reference>
<evidence type="ECO:0000256" key="3">
    <source>
        <dbReference type="ARBA" id="ARBA00023125"/>
    </source>
</evidence>
<dbReference type="PANTHER" id="PTHR46261">
    <property type="entry name" value="HIGH MOBILITY GROUP B PROTEIN 4-RELATED"/>
    <property type="match status" value="1"/>
</dbReference>
<evidence type="ECO:0000313" key="5">
    <source>
        <dbReference type="EnsemblPlants" id="AUR62030814-RA:cds"/>
    </source>
</evidence>
<sequence>MYIFWHFLLSRSEIFRLSVKKGVVAKKRKPTKDPNKPKKALTFLFSLNYREDFRVTYKQKHPNNKSVAAKKVPYIHTAEKRMSDYEKSMTSYRKKLV</sequence>
<dbReference type="PANTHER" id="PTHR46261:SF18">
    <property type="entry name" value="DNA-BINDING PROTEIN MNB1B"/>
    <property type="match status" value="1"/>
</dbReference>
<dbReference type="SUPFAM" id="SSF47095">
    <property type="entry name" value="HMG-box"/>
    <property type="match status" value="1"/>
</dbReference>